<dbReference type="PANTHER" id="PTHR46796:SF6">
    <property type="entry name" value="ARAC SUBFAMILY"/>
    <property type="match status" value="1"/>
</dbReference>
<evidence type="ECO:0000256" key="1">
    <source>
        <dbReference type="ARBA" id="ARBA00023015"/>
    </source>
</evidence>
<reference evidence="6" key="1">
    <citation type="submission" date="2019-03" db="EMBL/GenBank/DDBJ databases">
        <title>Aquabacterium pictum sp.nov., the first bacteriochlorophyll a-containing freshwater bacterium in the genus Aquabacterium of the class Betaproteobacteria.</title>
        <authorList>
            <person name="Hirose S."/>
            <person name="Tank M."/>
            <person name="Hara E."/>
            <person name="Tamaki H."/>
            <person name="Takaichi S."/>
            <person name="Haruta S."/>
            <person name="Hanada S."/>
        </authorList>
    </citation>
    <scope>NUCLEOTIDE SEQUENCE [LARGE SCALE GENOMIC DNA]</scope>
    <source>
        <strain evidence="6">W35</strain>
    </source>
</reference>
<dbReference type="AlphaFoldDB" id="A0A480AS14"/>
<evidence type="ECO:0000256" key="2">
    <source>
        <dbReference type="ARBA" id="ARBA00023125"/>
    </source>
</evidence>
<dbReference type="InterPro" id="IPR018060">
    <property type="entry name" value="HTH_AraC"/>
</dbReference>
<dbReference type="Proteomes" id="UP000301751">
    <property type="component" value="Unassembled WGS sequence"/>
</dbReference>
<gene>
    <name evidence="5" type="ORF">AQPW35_21680</name>
</gene>
<comment type="caution">
    <text evidence="5">The sequence shown here is derived from an EMBL/GenBank/DDBJ whole genome shotgun (WGS) entry which is preliminary data.</text>
</comment>
<dbReference type="Pfam" id="PF12833">
    <property type="entry name" value="HTH_18"/>
    <property type="match status" value="1"/>
</dbReference>
<keyword evidence="6" id="KW-1185">Reference proteome</keyword>
<evidence type="ECO:0000313" key="5">
    <source>
        <dbReference type="EMBL" id="GCL63087.1"/>
    </source>
</evidence>
<evidence type="ECO:0000313" key="6">
    <source>
        <dbReference type="Proteomes" id="UP000301751"/>
    </source>
</evidence>
<protein>
    <recommendedName>
        <fullName evidence="4">HTH araC/xylS-type domain-containing protein</fullName>
    </recommendedName>
</protein>
<keyword evidence="3" id="KW-0804">Transcription</keyword>
<dbReference type="Gene3D" id="1.10.10.60">
    <property type="entry name" value="Homeodomain-like"/>
    <property type="match status" value="1"/>
</dbReference>
<sequence length="302" mass="33405">MFCNVHDHACMDKCTWRDLPTSNDPTTPLAFCPASVSGLPVMVLPIPAVGELERDLFSQPRIFVAHTGQGRRWYQLGAQTRALRTAPRMIEIYEGGLRFGHCRWEGEAGRCVMIAFANAEVQALTHGQLQRLDLRTQHELFDDRISSLALELAQQALQGLPEGRLYAQGLGVALLGLLAAQGGQQDGSASARGAGRLAARQQQRLEALIEDHPAADLSLTRLADEVGLSPHHFVRVFKASFGTTPHRYVQQRRLEAAAAALRRDDRRPIAEIALAHGFASQSHMTELMRRRLGLTPRALRRC</sequence>
<feature type="domain" description="HTH araC/xylS-type" evidence="4">
    <location>
        <begin position="203"/>
        <end position="302"/>
    </location>
</feature>
<dbReference type="PANTHER" id="PTHR46796">
    <property type="entry name" value="HTH-TYPE TRANSCRIPTIONAL ACTIVATOR RHAS-RELATED"/>
    <property type="match status" value="1"/>
</dbReference>
<name>A0A480AS14_9BURK</name>
<dbReference type="InterPro" id="IPR009057">
    <property type="entry name" value="Homeodomain-like_sf"/>
</dbReference>
<dbReference type="PROSITE" id="PS01124">
    <property type="entry name" value="HTH_ARAC_FAMILY_2"/>
    <property type="match status" value="1"/>
</dbReference>
<evidence type="ECO:0000259" key="4">
    <source>
        <dbReference type="PROSITE" id="PS01124"/>
    </source>
</evidence>
<dbReference type="GO" id="GO:0043565">
    <property type="term" value="F:sequence-specific DNA binding"/>
    <property type="evidence" value="ECO:0007669"/>
    <property type="project" value="InterPro"/>
</dbReference>
<organism evidence="5 6">
    <name type="scientific">Pseudaquabacterium pictum</name>
    <dbReference type="NCBI Taxonomy" id="2315236"/>
    <lineage>
        <taxon>Bacteria</taxon>
        <taxon>Pseudomonadati</taxon>
        <taxon>Pseudomonadota</taxon>
        <taxon>Betaproteobacteria</taxon>
        <taxon>Burkholderiales</taxon>
        <taxon>Sphaerotilaceae</taxon>
        <taxon>Pseudaquabacterium</taxon>
    </lineage>
</organism>
<proteinExistence type="predicted"/>
<dbReference type="SMART" id="SM00342">
    <property type="entry name" value="HTH_ARAC"/>
    <property type="match status" value="1"/>
</dbReference>
<dbReference type="GO" id="GO:0003700">
    <property type="term" value="F:DNA-binding transcription factor activity"/>
    <property type="evidence" value="ECO:0007669"/>
    <property type="project" value="InterPro"/>
</dbReference>
<accession>A0A480AS14</accession>
<dbReference type="InterPro" id="IPR050204">
    <property type="entry name" value="AraC_XylS_family_regulators"/>
</dbReference>
<keyword evidence="2" id="KW-0238">DNA-binding</keyword>
<keyword evidence="1" id="KW-0805">Transcription regulation</keyword>
<evidence type="ECO:0000256" key="3">
    <source>
        <dbReference type="ARBA" id="ARBA00023163"/>
    </source>
</evidence>
<dbReference type="SUPFAM" id="SSF46689">
    <property type="entry name" value="Homeodomain-like"/>
    <property type="match status" value="2"/>
</dbReference>
<dbReference type="EMBL" id="BJCL01000004">
    <property type="protein sequence ID" value="GCL63087.1"/>
    <property type="molecule type" value="Genomic_DNA"/>
</dbReference>